<feature type="transmembrane region" description="Helical" evidence="1">
    <location>
        <begin position="12"/>
        <end position="29"/>
    </location>
</feature>
<dbReference type="EMBL" id="BLAB01000001">
    <property type="protein sequence ID" value="GER93734.1"/>
    <property type="molecule type" value="Genomic_DNA"/>
</dbReference>
<evidence type="ECO:0000256" key="1">
    <source>
        <dbReference type="SAM" id="Phobius"/>
    </source>
</evidence>
<organism evidence="2">
    <name type="scientific">hot springs metagenome</name>
    <dbReference type="NCBI Taxonomy" id="433727"/>
    <lineage>
        <taxon>unclassified sequences</taxon>
        <taxon>metagenomes</taxon>
        <taxon>ecological metagenomes</taxon>
    </lineage>
</organism>
<gene>
    <name evidence="2" type="ORF">A45J_1490</name>
</gene>
<evidence type="ECO:0000313" key="2">
    <source>
        <dbReference type="EMBL" id="GER93734.1"/>
    </source>
</evidence>
<accession>A0A5J4KWW0</accession>
<keyword evidence="1" id="KW-0812">Transmembrane</keyword>
<proteinExistence type="predicted"/>
<sequence length="149" mass="17078">MDKLDNKQVLMIISPVVITFFCVIILLHIKFKPSLSPLEQTLYGFSHQKLQVTKRLPVTITVLEMPIHMEDVPLKTGYPQVPLEKIAPVEKEMEIRVSLILINGGRKIAIINGNVLKEGDIFNQNIVAKIEKNRVLIKDKKGERWIRID</sequence>
<keyword evidence="1" id="KW-1133">Transmembrane helix</keyword>
<comment type="caution">
    <text evidence="2">The sequence shown here is derived from an EMBL/GenBank/DDBJ whole genome shotgun (WGS) entry which is preliminary data.</text>
</comment>
<keyword evidence="1" id="KW-0472">Membrane</keyword>
<reference evidence="2" key="1">
    <citation type="submission" date="2019-10" db="EMBL/GenBank/DDBJ databases">
        <title>Metagenomic sequencing of thiosulfate-disproportionating enrichment culture.</title>
        <authorList>
            <person name="Umezawa K."/>
            <person name="Kojima H."/>
            <person name="Fukui M."/>
        </authorList>
    </citation>
    <scope>NUCLEOTIDE SEQUENCE</scope>
    <source>
        <strain evidence="2">45J</strain>
    </source>
</reference>
<protein>
    <submittedName>
        <fullName evidence="2">Uncharacterized protein</fullName>
    </submittedName>
</protein>
<dbReference type="AlphaFoldDB" id="A0A5J4KWW0"/>
<name>A0A5J4KWW0_9ZZZZ</name>